<organism evidence="2 3">
    <name type="scientific">Panicum virgatum</name>
    <name type="common">Blackwell switchgrass</name>
    <dbReference type="NCBI Taxonomy" id="38727"/>
    <lineage>
        <taxon>Eukaryota</taxon>
        <taxon>Viridiplantae</taxon>
        <taxon>Streptophyta</taxon>
        <taxon>Embryophyta</taxon>
        <taxon>Tracheophyta</taxon>
        <taxon>Spermatophyta</taxon>
        <taxon>Magnoliopsida</taxon>
        <taxon>Liliopsida</taxon>
        <taxon>Poales</taxon>
        <taxon>Poaceae</taxon>
        <taxon>PACMAD clade</taxon>
        <taxon>Panicoideae</taxon>
        <taxon>Panicodae</taxon>
        <taxon>Paniceae</taxon>
        <taxon>Panicinae</taxon>
        <taxon>Panicum</taxon>
        <taxon>Panicum sect. Hiantes</taxon>
    </lineage>
</organism>
<comment type="caution">
    <text evidence="2">The sequence shown here is derived from an EMBL/GenBank/DDBJ whole genome shotgun (WGS) entry which is preliminary data.</text>
</comment>
<accession>A0A8T0QZ12</accession>
<evidence type="ECO:0000313" key="2">
    <source>
        <dbReference type="EMBL" id="KAG2578178.1"/>
    </source>
</evidence>
<dbReference type="Proteomes" id="UP000823388">
    <property type="component" value="Chromosome 6N"/>
</dbReference>
<feature type="compositionally biased region" description="Basic and acidic residues" evidence="1">
    <location>
        <begin position="10"/>
        <end position="25"/>
    </location>
</feature>
<gene>
    <name evidence="2" type="ORF">PVAP13_6NG181806</name>
</gene>
<name>A0A8T0QZ12_PANVG</name>
<sequence>MAATTPKRTNCREGESGAKEPDRRHNDHQRRPPALGRHGPHHAGKGDEPGSTIAYPRQIRSRGKRIRWRVDHHRGAAPSKRKDHEQPDPPAGTLRMDGVEPDLASRCRPQLPPATTVAMEKSDEPLHPSEDAPPPPTPRPPDFRPVPQAAARGWESGGLSCWRRRGGSTRAARRGDAGAPRVMRQDML</sequence>
<evidence type="ECO:0000313" key="3">
    <source>
        <dbReference type="Proteomes" id="UP000823388"/>
    </source>
</evidence>
<feature type="region of interest" description="Disordered" evidence="1">
    <location>
        <begin position="1"/>
        <end position="188"/>
    </location>
</feature>
<keyword evidence="3" id="KW-1185">Reference proteome</keyword>
<proteinExistence type="predicted"/>
<protein>
    <submittedName>
        <fullName evidence="2">Uncharacterized protein</fullName>
    </submittedName>
</protein>
<dbReference type="AlphaFoldDB" id="A0A8T0QZ12"/>
<feature type="compositionally biased region" description="Pro residues" evidence="1">
    <location>
        <begin position="131"/>
        <end position="144"/>
    </location>
</feature>
<reference evidence="2" key="1">
    <citation type="submission" date="2020-05" db="EMBL/GenBank/DDBJ databases">
        <title>WGS assembly of Panicum virgatum.</title>
        <authorList>
            <person name="Lovell J.T."/>
            <person name="Jenkins J."/>
            <person name="Shu S."/>
            <person name="Juenger T.E."/>
            <person name="Schmutz J."/>
        </authorList>
    </citation>
    <scope>NUCLEOTIDE SEQUENCE</scope>
    <source>
        <strain evidence="2">AP13</strain>
    </source>
</reference>
<dbReference type="EMBL" id="CM029048">
    <property type="protein sequence ID" value="KAG2578178.1"/>
    <property type="molecule type" value="Genomic_DNA"/>
</dbReference>
<evidence type="ECO:0000256" key="1">
    <source>
        <dbReference type="SAM" id="MobiDB-lite"/>
    </source>
</evidence>
<feature type="compositionally biased region" description="Basic residues" evidence="1">
    <location>
        <begin position="59"/>
        <end position="72"/>
    </location>
</feature>
<feature type="compositionally biased region" description="Basic and acidic residues" evidence="1">
    <location>
        <begin position="120"/>
        <end position="130"/>
    </location>
</feature>